<keyword evidence="3" id="KW-1185">Reference proteome</keyword>
<name>A0A150GPV8_GONPE</name>
<dbReference type="Proteomes" id="UP000075714">
    <property type="component" value="Unassembled WGS sequence"/>
</dbReference>
<sequence>MGGSAGGSSAGGKPSSTQARGPLEALRDEIFGGFSLPTTSAPAETQPVLAAPVTSYRQSVQSGGGATTSMMSSPTPSIRERTGTSAGQALQDEHSTITTSQAMHSVADLSSIYSMPESAMNAAANTPMSFTTAAVSELDTPSSPRSHGEEDLPSTSPRGSARGLGLISPSGSVTPPAAGVNSAMHDISSGA</sequence>
<feature type="compositionally biased region" description="Low complexity" evidence="1">
    <location>
        <begin position="67"/>
        <end position="77"/>
    </location>
</feature>
<organism evidence="2 3">
    <name type="scientific">Gonium pectorale</name>
    <name type="common">Green alga</name>
    <dbReference type="NCBI Taxonomy" id="33097"/>
    <lineage>
        <taxon>Eukaryota</taxon>
        <taxon>Viridiplantae</taxon>
        <taxon>Chlorophyta</taxon>
        <taxon>core chlorophytes</taxon>
        <taxon>Chlorophyceae</taxon>
        <taxon>CS clade</taxon>
        <taxon>Chlamydomonadales</taxon>
        <taxon>Volvocaceae</taxon>
        <taxon>Gonium</taxon>
    </lineage>
</organism>
<feature type="region of interest" description="Disordered" evidence="1">
    <location>
        <begin position="54"/>
        <end position="101"/>
    </location>
</feature>
<feature type="region of interest" description="Disordered" evidence="1">
    <location>
        <begin position="131"/>
        <end position="191"/>
    </location>
</feature>
<feature type="compositionally biased region" description="Gly residues" evidence="1">
    <location>
        <begin position="1"/>
        <end position="10"/>
    </location>
</feature>
<proteinExistence type="predicted"/>
<gene>
    <name evidence="2" type="ORF">GPECTOR_11g211</name>
</gene>
<comment type="caution">
    <text evidence="2">The sequence shown here is derived from an EMBL/GenBank/DDBJ whole genome shotgun (WGS) entry which is preliminary data.</text>
</comment>
<evidence type="ECO:0000256" key="1">
    <source>
        <dbReference type="SAM" id="MobiDB-lite"/>
    </source>
</evidence>
<evidence type="ECO:0000313" key="2">
    <source>
        <dbReference type="EMBL" id="KXZ51768.1"/>
    </source>
</evidence>
<dbReference type="STRING" id="33097.A0A150GPV8"/>
<dbReference type="EMBL" id="LSYV01000012">
    <property type="protein sequence ID" value="KXZ51768.1"/>
    <property type="molecule type" value="Genomic_DNA"/>
</dbReference>
<feature type="region of interest" description="Disordered" evidence="1">
    <location>
        <begin position="1"/>
        <end position="25"/>
    </location>
</feature>
<reference evidence="3" key="1">
    <citation type="journal article" date="2016" name="Nat. Commun.">
        <title>The Gonium pectorale genome demonstrates co-option of cell cycle regulation during the evolution of multicellularity.</title>
        <authorList>
            <person name="Hanschen E.R."/>
            <person name="Marriage T.N."/>
            <person name="Ferris P.J."/>
            <person name="Hamaji T."/>
            <person name="Toyoda A."/>
            <person name="Fujiyama A."/>
            <person name="Neme R."/>
            <person name="Noguchi H."/>
            <person name="Minakuchi Y."/>
            <person name="Suzuki M."/>
            <person name="Kawai-Toyooka H."/>
            <person name="Smith D.R."/>
            <person name="Sparks H."/>
            <person name="Anderson J."/>
            <person name="Bakaric R."/>
            <person name="Luria V."/>
            <person name="Karger A."/>
            <person name="Kirschner M.W."/>
            <person name="Durand P.M."/>
            <person name="Michod R.E."/>
            <person name="Nozaki H."/>
            <person name="Olson B.J."/>
        </authorList>
    </citation>
    <scope>NUCLEOTIDE SEQUENCE [LARGE SCALE GENOMIC DNA]</scope>
    <source>
        <strain evidence="3">NIES-2863</strain>
    </source>
</reference>
<evidence type="ECO:0000313" key="3">
    <source>
        <dbReference type="Proteomes" id="UP000075714"/>
    </source>
</evidence>
<accession>A0A150GPV8</accession>
<feature type="compositionally biased region" description="Polar residues" evidence="1">
    <location>
        <begin position="131"/>
        <end position="145"/>
    </location>
</feature>
<dbReference type="OrthoDB" id="10683272at2759"/>
<protein>
    <submittedName>
        <fullName evidence="2">Uncharacterized protein</fullName>
    </submittedName>
</protein>
<dbReference type="AlphaFoldDB" id="A0A150GPV8"/>